<proteinExistence type="predicted"/>
<protein>
    <recommendedName>
        <fullName evidence="2">AMP-dependent synthetase/ligase domain-containing protein</fullName>
    </recommendedName>
</protein>
<dbReference type="Proteomes" id="UP000005240">
    <property type="component" value="Unassembled WGS sequence"/>
</dbReference>
<keyword evidence="5" id="KW-1185">Reference proteome</keyword>
<dbReference type="OrthoDB" id="6509636at2759"/>
<reference evidence="4" key="4">
    <citation type="submission" date="2025-05" db="UniProtKB">
        <authorList>
            <consortium name="EnsemblFungi"/>
        </authorList>
    </citation>
    <scope>IDENTIFICATION</scope>
    <source>
        <strain evidence="4">isolate 1-1 / race 1 (BBBD)</strain>
    </source>
</reference>
<feature type="non-terminal residue" evidence="3">
    <location>
        <position position="216"/>
    </location>
</feature>
<dbReference type="Pfam" id="PF00501">
    <property type="entry name" value="AMP-binding"/>
    <property type="match status" value="1"/>
</dbReference>
<keyword evidence="1" id="KW-1133">Transmembrane helix</keyword>
<dbReference type="AlphaFoldDB" id="A0A180FZS5"/>
<reference evidence="3" key="1">
    <citation type="submission" date="2009-11" db="EMBL/GenBank/DDBJ databases">
        <authorList>
            <consortium name="The Broad Institute Genome Sequencing Platform"/>
            <person name="Ward D."/>
            <person name="Feldgarden M."/>
            <person name="Earl A."/>
            <person name="Young S.K."/>
            <person name="Zeng Q."/>
            <person name="Koehrsen M."/>
            <person name="Alvarado L."/>
            <person name="Berlin A."/>
            <person name="Bochicchio J."/>
            <person name="Borenstein D."/>
            <person name="Chapman S.B."/>
            <person name="Chen Z."/>
            <person name="Engels R."/>
            <person name="Freedman E."/>
            <person name="Gellesch M."/>
            <person name="Goldberg J."/>
            <person name="Griggs A."/>
            <person name="Gujja S."/>
            <person name="Heilman E."/>
            <person name="Heiman D."/>
            <person name="Hepburn T."/>
            <person name="Howarth C."/>
            <person name="Jen D."/>
            <person name="Larson L."/>
            <person name="Lewis B."/>
            <person name="Mehta T."/>
            <person name="Park D."/>
            <person name="Pearson M."/>
            <person name="Roberts A."/>
            <person name="Saif S."/>
            <person name="Shea T."/>
            <person name="Shenoy N."/>
            <person name="Sisk P."/>
            <person name="Stolte C."/>
            <person name="Sykes S."/>
            <person name="Thomson T."/>
            <person name="Walk T."/>
            <person name="White J."/>
            <person name="Yandava C."/>
            <person name="Izard J."/>
            <person name="Baranova O.V."/>
            <person name="Blanton J.M."/>
            <person name="Tanner A.C."/>
            <person name="Dewhirst F.E."/>
            <person name="Haas B."/>
            <person name="Nusbaum C."/>
            <person name="Birren B."/>
        </authorList>
    </citation>
    <scope>NUCLEOTIDE SEQUENCE [LARGE SCALE GENOMIC DNA]</scope>
    <source>
        <strain evidence="3">1-1 BBBD Race 1</strain>
    </source>
</reference>
<evidence type="ECO:0000256" key="1">
    <source>
        <dbReference type="SAM" id="Phobius"/>
    </source>
</evidence>
<reference evidence="3" key="2">
    <citation type="submission" date="2016-05" db="EMBL/GenBank/DDBJ databases">
        <title>Comparative analysis highlights variable genome content of wheat rusts and divergence of the mating loci.</title>
        <authorList>
            <person name="Cuomo C.A."/>
            <person name="Bakkeren G."/>
            <person name="Szabo L."/>
            <person name="Khalil H."/>
            <person name="Joly D."/>
            <person name="Goldberg J."/>
            <person name="Young S."/>
            <person name="Zeng Q."/>
            <person name="Fellers J."/>
        </authorList>
    </citation>
    <scope>NUCLEOTIDE SEQUENCE [LARGE SCALE GENOMIC DNA]</scope>
    <source>
        <strain evidence="3">1-1 BBBD Race 1</strain>
    </source>
</reference>
<evidence type="ECO:0000313" key="4">
    <source>
        <dbReference type="EnsemblFungi" id="PTTG_30215-t43_1-p1"/>
    </source>
</evidence>
<sequence>MAAVLRSAQPALIVPALILPASFGLDALLAGLPLLREPRLGKQLLERISIGHAPGSAPARQPPVGSHHRPFGFTAPARGSRPRIAAVIWSCGASGKRKGAVCSHHAILHLIVSFWHQKLGYGPDERAIGLLPFWHVMGWLSLFASWTQVSSLGEEIAERRITCLQIAPPSAAFLAKSPLLDDARHDLSRSGGAPLAPSPDIVETVFKRCGFLIKFV</sequence>
<dbReference type="EMBL" id="ADAS02002332">
    <property type="protein sequence ID" value="OAV85877.1"/>
    <property type="molecule type" value="Genomic_DNA"/>
</dbReference>
<keyword evidence="1" id="KW-0812">Transmembrane</keyword>
<dbReference type="InterPro" id="IPR042099">
    <property type="entry name" value="ANL_N_sf"/>
</dbReference>
<evidence type="ECO:0000259" key="2">
    <source>
        <dbReference type="Pfam" id="PF00501"/>
    </source>
</evidence>
<gene>
    <name evidence="3" type="ORF">PTTG_30215</name>
</gene>
<keyword evidence="1" id="KW-0472">Membrane</keyword>
<evidence type="ECO:0000313" key="5">
    <source>
        <dbReference type="Proteomes" id="UP000005240"/>
    </source>
</evidence>
<evidence type="ECO:0000313" key="3">
    <source>
        <dbReference type="EMBL" id="OAV85877.1"/>
    </source>
</evidence>
<reference evidence="4 5" key="3">
    <citation type="journal article" date="2017" name="G3 (Bethesda)">
        <title>Comparative analysis highlights variable genome content of wheat rusts and divergence of the mating loci.</title>
        <authorList>
            <person name="Cuomo C.A."/>
            <person name="Bakkeren G."/>
            <person name="Khalil H.B."/>
            <person name="Panwar V."/>
            <person name="Joly D."/>
            <person name="Linning R."/>
            <person name="Sakthikumar S."/>
            <person name="Song X."/>
            <person name="Adiconis X."/>
            <person name="Fan L."/>
            <person name="Goldberg J.M."/>
            <person name="Levin J.Z."/>
            <person name="Young S."/>
            <person name="Zeng Q."/>
            <person name="Anikster Y."/>
            <person name="Bruce M."/>
            <person name="Wang M."/>
            <person name="Yin C."/>
            <person name="McCallum B."/>
            <person name="Szabo L.J."/>
            <person name="Hulbert S."/>
            <person name="Chen X."/>
            <person name="Fellers J.P."/>
        </authorList>
    </citation>
    <scope>NUCLEOTIDE SEQUENCE</scope>
    <source>
        <strain evidence="5">Isolate 1-1 / race 1 (BBBD)</strain>
        <strain evidence="4">isolate 1-1 / race 1 (BBBD)</strain>
    </source>
</reference>
<accession>A0A180FZS5</accession>
<dbReference type="SUPFAM" id="SSF56801">
    <property type="entry name" value="Acetyl-CoA synthetase-like"/>
    <property type="match status" value="1"/>
</dbReference>
<organism evidence="3">
    <name type="scientific">Puccinia triticina (isolate 1-1 / race 1 (BBBD))</name>
    <name type="common">Brown leaf rust fungus</name>
    <dbReference type="NCBI Taxonomy" id="630390"/>
    <lineage>
        <taxon>Eukaryota</taxon>
        <taxon>Fungi</taxon>
        <taxon>Dikarya</taxon>
        <taxon>Basidiomycota</taxon>
        <taxon>Pucciniomycotina</taxon>
        <taxon>Pucciniomycetes</taxon>
        <taxon>Pucciniales</taxon>
        <taxon>Pucciniaceae</taxon>
        <taxon>Puccinia</taxon>
    </lineage>
</organism>
<dbReference type="InterPro" id="IPR000873">
    <property type="entry name" value="AMP-dep_synth/lig_dom"/>
</dbReference>
<dbReference type="EnsemblFungi" id="PTTG_30215-t43_1">
    <property type="protein sequence ID" value="PTTG_30215-t43_1-p1"/>
    <property type="gene ID" value="PTTG_30215"/>
</dbReference>
<dbReference type="Gene3D" id="3.40.50.12780">
    <property type="entry name" value="N-terminal domain of ligase-like"/>
    <property type="match status" value="1"/>
</dbReference>
<dbReference type="STRING" id="630390.A0A180FZS5"/>
<name>A0A180FZS5_PUCT1</name>
<feature type="transmembrane region" description="Helical" evidence="1">
    <location>
        <begin position="12"/>
        <end position="35"/>
    </location>
</feature>
<feature type="domain" description="AMP-dependent synthetase/ligase" evidence="2">
    <location>
        <begin position="77"/>
        <end position="198"/>
    </location>
</feature>